<evidence type="ECO:0000256" key="5">
    <source>
        <dbReference type="PIRNR" id="PIRNR037489"/>
    </source>
</evidence>
<sequence>MTIYGNDLINKFETFAPKHLAEEGDPIGLAIGTLAKPIKKVMVTLDVRPEVVQEAIEQQVDLIFSHHPPLFRPAKNLVTDQPQNKMYAELLKNDIAVYSAHTNLDVATNGMNAWLAKAIGLNNTEIMSVTKRESYKNLVVFVPVENQEQVLTALTKAGAGKIGPNYQDCSYTVEGTGRFTPVNQADPTIGQLGQAEKVHEARIEVVFPKRLTAKIEQALFASHPYEEPAYDIYTIENYVDEYGLGRVGNLAEPLSVSDFAEKIKSVFGVTGLRYVTDDASQFIHRVAICGGDGGKFYPAAIKKGAQVYITGDVYYHTAHDMLAEGLSVIDPGHHIESVCKAELQQLFTKWSQEMDWDLEIIQSNLNTDPYQFI</sequence>
<accession>A0ABW4NQN8</accession>
<dbReference type="PANTHER" id="PTHR13799:SF14">
    <property type="entry name" value="GTP CYCLOHYDROLASE 1 TYPE 2 HOMOLOG"/>
    <property type="match status" value="1"/>
</dbReference>
<name>A0ABW4NQN8_9LACT</name>
<dbReference type="SUPFAM" id="SSF102705">
    <property type="entry name" value="NIF3 (NGG1p interacting factor 3)-like"/>
    <property type="match status" value="1"/>
</dbReference>
<evidence type="ECO:0000256" key="2">
    <source>
        <dbReference type="ARBA" id="ARBA00011643"/>
    </source>
</evidence>
<dbReference type="Pfam" id="PF01784">
    <property type="entry name" value="DUF34_NIF3"/>
    <property type="match status" value="1"/>
</dbReference>
<reference evidence="7" key="1">
    <citation type="journal article" date="2019" name="Int. J. Syst. Evol. Microbiol.">
        <title>The Global Catalogue of Microorganisms (GCM) 10K type strain sequencing project: providing services to taxonomists for standard genome sequencing and annotation.</title>
        <authorList>
            <consortium name="The Broad Institute Genomics Platform"/>
            <consortium name="The Broad Institute Genome Sequencing Center for Infectious Disease"/>
            <person name="Wu L."/>
            <person name="Ma J."/>
        </authorList>
    </citation>
    <scope>NUCLEOTIDE SEQUENCE [LARGE SCALE GENOMIC DNA]</scope>
    <source>
        <strain evidence="7">KCTC 42143</strain>
    </source>
</reference>
<evidence type="ECO:0000256" key="1">
    <source>
        <dbReference type="ARBA" id="ARBA00006964"/>
    </source>
</evidence>
<comment type="caution">
    <text evidence="6">The sequence shown here is derived from an EMBL/GenBank/DDBJ whole genome shotgun (WGS) entry which is preliminary data.</text>
</comment>
<dbReference type="Proteomes" id="UP001597285">
    <property type="component" value="Unassembled WGS sequence"/>
</dbReference>
<evidence type="ECO:0000313" key="6">
    <source>
        <dbReference type="EMBL" id="MFD1800430.1"/>
    </source>
</evidence>
<keyword evidence="4 5" id="KW-0479">Metal-binding</keyword>
<dbReference type="InterPro" id="IPR002678">
    <property type="entry name" value="DUF34/NIF3"/>
</dbReference>
<dbReference type="EMBL" id="JBHUFF010000020">
    <property type="protein sequence ID" value="MFD1800430.1"/>
    <property type="molecule type" value="Genomic_DNA"/>
</dbReference>
<gene>
    <name evidence="6" type="ORF">ACFSBK_11280</name>
</gene>
<comment type="subunit">
    <text evidence="2">Homohexamer.</text>
</comment>
<evidence type="ECO:0000313" key="7">
    <source>
        <dbReference type="Proteomes" id="UP001597285"/>
    </source>
</evidence>
<evidence type="ECO:0000256" key="3">
    <source>
        <dbReference type="ARBA" id="ARBA00022112"/>
    </source>
</evidence>
<dbReference type="RefSeq" id="WP_376821381.1">
    <property type="nucleotide sequence ID" value="NZ_JBHSQC010000008.1"/>
</dbReference>
<proteinExistence type="inferred from homology"/>
<dbReference type="PIRSF" id="PIRSF037489">
    <property type="entry name" value="UCP037489_NIF3_YqfO"/>
    <property type="match status" value="1"/>
</dbReference>
<evidence type="ECO:0000256" key="4">
    <source>
        <dbReference type="ARBA" id="ARBA00022723"/>
    </source>
</evidence>
<dbReference type="Gene3D" id="3.40.1390.30">
    <property type="entry name" value="NIF3 (NGG1p interacting factor 3)-like"/>
    <property type="match status" value="2"/>
</dbReference>
<organism evidence="6 7">
    <name type="scientific">Carnobacterium antarcticum</name>
    <dbReference type="NCBI Taxonomy" id="2126436"/>
    <lineage>
        <taxon>Bacteria</taxon>
        <taxon>Bacillati</taxon>
        <taxon>Bacillota</taxon>
        <taxon>Bacilli</taxon>
        <taxon>Lactobacillales</taxon>
        <taxon>Carnobacteriaceae</taxon>
        <taxon>Carnobacterium</taxon>
    </lineage>
</organism>
<dbReference type="NCBIfam" id="TIGR00486">
    <property type="entry name" value="YbgI_SA1388"/>
    <property type="match status" value="1"/>
</dbReference>
<dbReference type="InterPro" id="IPR017221">
    <property type="entry name" value="DUF34/NIF3_bac"/>
</dbReference>
<dbReference type="InterPro" id="IPR036069">
    <property type="entry name" value="DUF34/NIF3_sf"/>
</dbReference>
<dbReference type="PANTHER" id="PTHR13799">
    <property type="entry name" value="NGG1 INTERACTING FACTOR 3"/>
    <property type="match status" value="1"/>
</dbReference>
<protein>
    <recommendedName>
        <fullName evidence="3 5">GTP cyclohydrolase 1 type 2 homolog</fullName>
    </recommendedName>
</protein>
<dbReference type="InterPro" id="IPR015867">
    <property type="entry name" value="N-reg_PII/ATP_PRibTrfase_C"/>
</dbReference>
<comment type="similarity">
    <text evidence="1 5">Belongs to the GTP cyclohydrolase I type 2/NIF3 family.</text>
</comment>
<dbReference type="Gene3D" id="3.30.70.120">
    <property type="match status" value="1"/>
</dbReference>
<keyword evidence="7" id="KW-1185">Reference proteome</keyword>